<organism evidence="1 2">
    <name type="scientific">Pseudomonas phage KTN4</name>
    <dbReference type="NCBI Taxonomy" id="1862701"/>
    <lineage>
        <taxon>Viruses</taxon>
        <taxon>Duplodnaviria</taxon>
        <taxon>Heunggongvirae</taxon>
        <taxon>Uroviricota</taxon>
        <taxon>Caudoviricetes</taxon>
        <taxon>Chimalliviridae</taxon>
        <taxon>Phikzvirus</taxon>
        <taxon>Phikzvirus phiKZ</taxon>
    </lineage>
</organism>
<dbReference type="Proteomes" id="UP000224336">
    <property type="component" value="Segment"/>
</dbReference>
<dbReference type="InterPro" id="IPR009091">
    <property type="entry name" value="RCC1/BLIP-II"/>
</dbReference>
<sequence length="771" mass="84683">MAHGETGLYPFDPNGTNPQNFIKGERQTLQVPDGDDYYFIIPFAAPFFVDSLRLFNPLTNQTYVEGVDYLIGHWFIEAMESIGRPIAGSIRIMKRSINAMIGMDYRTIGGQWGFSNQQILAELARKQYNPLIRSWGAIGPLPASFPPLEHNQPIDSLVGSKEILEGIEGIIEAIRAAAAGTTDQHIRDYNNPHRVTKAQVDLSLVPNYAMASDQQHLDANRNDLFTNPRGTLALVNKFAVNPLNAHIAARGNVHGLTAADINLGNVPNYPAATPTTAVDVTNDSVLLTPYTASILYSQIGDASRINELEEKLNQHISNENNPHVVTADQVNAYTKTQVDQLLAGLGGGDASTFGGLTPEQWKDEFPSFGDIERMAAGYNANWDDVQLKIDTLPVIVDDTSEYDRMELIQGVTAGFHAYAGFNSWWDCTIVRDDCVVHPKSPANPYAVIPERLGYAQESWVSHRYGQYWVENGVAKSACIDETKVDEMIPIPVEWTAPIDGNIPSSIWANKTSLYMLTGKFIFSSTGESAIFEHQDLYRCVKGGTSELLVPAANKPWALFTNTEDTYPGEMTVVVNIGPASSADYVYTAYGIPSFISAFNDFVNNTIKPLNHVIDSMSIGCTHIIMHSIDPLVAPEDYTSESSKVHVMEIIRNGNDTSFMVISPLWFDGRGNDVTANVNSNPIGGVSGLYTHYTVMYGDGQIAFFGNNDNGQCDVDDHAGPYIQLAAGHNFTVTVNTLNQVMFWGDSPDNSLLWNGRGTRVKHIEPTPPTGP</sequence>
<name>A0A192Y4U5_9CAUD</name>
<evidence type="ECO:0000313" key="2">
    <source>
        <dbReference type="Proteomes" id="UP000224336"/>
    </source>
</evidence>
<dbReference type="Gene3D" id="2.130.10.30">
    <property type="entry name" value="Regulator of chromosome condensation 1/beta-lactamase-inhibitor protein II"/>
    <property type="match status" value="1"/>
</dbReference>
<proteinExistence type="predicted"/>
<dbReference type="SUPFAM" id="SSF50985">
    <property type="entry name" value="RCC1/BLIP-II"/>
    <property type="match status" value="1"/>
</dbReference>
<accession>A0A192Y4U5</accession>
<dbReference type="EMBL" id="KU521356">
    <property type="protein sequence ID" value="ANM44924.1"/>
    <property type="molecule type" value="Genomic_DNA"/>
</dbReference>
<protein>
    <submittedName>
        <fullName evidence="1">Putative tail tip protein</fullName>
    </submittedName>
</protein>
<evidence type="ECO:0000313" key="1">
    <source>
        <dbReference type="EMBL" id="ANM44924.1"/>
    </source>
</evidence>
<gene>
    <name evidence="1" type="ORF">KTN4_166</name>
</gene>
<reference evidence="1 2" key="1">
    <citation type="journal article" date="2016" name="Sci. Rep.">
        <title>A proposed integrated approach for the preclinical evaluation of phage therapy in Pseudomonas infections.</title>
        <authorList>
            <person name="Danis-Wlodarczyk K."/>
            <person name="Vandenheuvel D."/>
            <person name="Jang H.B."/>
            <person name="Briers Y."/>
            <person name="Olszak T."/>
            <person name="Arabski M."/>
            <person name="Wasik S."/>
            <person name="Drabik M."/>
            <person name="Higgins G."/>
            <person name="Tyrrell J."/>
            <person name="Harvey B.J."/>
            <person name="Noben J.P."/>
            <person name="Lavigne R."/>
            <person name="Drulis-Kawa Z."/>
        </authorList>
    </citation>
    <scope>NUCLEOTIDE SEQUENCE [LARGE SCALE GENOMIC DNA]</scope>
</reference>